<comment type="caution">
    <text evidence="1">The sequence shown here is derived from an EMBL/GenBank/DDBJ whole genome shotgun (WGS) entry which is preliminary data.</text>
</comment>
<protein>
    <submittedName>
        <fullName evidence="1">AAA+-type ATPase</fullName>
    </submittedName>
</protein>
<reference evidence="1 2" key="1">
    <citation type="submission" date="2018-04" db="EMBL/GenBank/DDBJ databases">
        <title>Draft genome sequence of Pseudomonas syringae pv. actinidiae biovar 3 strains isolated from kiwifruit in Kagawa prefecture.</title>
        <authorList>
            <person name="Tabuchi M."/>
            <person name="Saito M."/>
            <person name="Fujiwara S."/>
            <person name="Sasa N."/>
            <person name="Akimitsu K."/>
            <person name="Gomi K."/>
            <person name="Konishi-Sugita S."/>
            <person name="Hamano K."/>
            <person name="Kataoka I."/>
        </authorList>
    </citation>
    <scope>NUCLEOTIDE SEQUENCE [LARGE SCALE GENOMIC DNA]</scope>
    <source>
        <strain evidence="1 2">MAFF212211</strain>
    </source>
</reference>
<evidence type="ECO:0000313" key="2">
    <source>
        <dbReference type="Proteomes" id="UP000248291"/>
    </source>
</evidence>
<proteinExistence type="predicted"/>
<gene>
    <name evidence="1" type="ORF">KPSA3_00946</name>
</gene>
<organism evidence="1 2">
    <name type="scientific">Pseudomonas syringae pv. actinidiae</name>
    <dbReference type="NCBI Taxonomy" id="103796"/>
    <lineage>
        <taxon>Bacteria</taxon>
        <taxon>Pseudomonadati</taxon>
        <taxon>Pseudomonadota</taxon>
        <taxon>Gammaproteobacteria</taxon>
        <taxon>Pseudomonadales</taxon>
        <taxon>Pseudomonadaceae</taxon>
        <taxon>Pseudomonas</taxon>
        <taxon>Pseudomonas syringae</taxon>
    </lineage>
</organism>
<evidence type="ECO:0000313" key="1">
    <source>
        <dbReference type="EMBL" id="GBH15028.1"/>
    </source>
</evidence>
<accession>A0AAN4Q0I4</accession>
<sequence>MRAKEQLQVETRCPGVHNVGFDRNAGGLYAVCLLAVITYERLKQRVVTSASLYIQCIQQLVELQSMMPRPQQDLALYPSQKHTCDWIITHINALQQRVDEESDGISILSPDAIAERVA</sequence>
<dbReference type="AlphaFoldDB" id="A0AAN4Q0I4"/>
<dbReference type="EMBL" id="BGKA01000032">
    <property type="protein sequence ID" value="GBH15028.1"/>
    <property type="molecule type" value="Genomic_DNA"/>
</dbReference>
<dbReference type="Proteomes" id="UP000248291">
    <property type="component" value="Unassembled WGS sequence"/>
</dbReference>
<name>A0AAN4Q0I4_PSESF</name>